<dbReference type="AlphaFoldDB" id="A0AA97FEA5"/>
<protein>
    <submittedName>
        <fullName evidence="1">Uncharacterized protein</fullName>
    </submittedName>
</protein>
<evidence type="ECO:0000313" key="2">
    <source>
        <dbReference type="Proteomes" id="UP001301797"/>
    </source>
</evidence>
<reference evidence="1 2" key="1">
    <citation type="submission" date="2019-09" db="EMBL/GenBank/DDBJ databases">
        <title>The complete genome of Methanoplanus sp. FWC-SCC4.</title>
        <authorList>
            <person name="Chen S.-C."/>
            <person name="Zhou Y.-Z."/>
            <person name="Lai M.-C."/>
        </authorList>
    </citation>
    <scope>NUCLEOTIDE SEQUENCE [LARGE SCALE GENOMIC DNA]</scope>
    <source>
        <strain evidence="1 2">FWC-SCC4</strain>
    </source>
</reference>
<dbReference type="Proteomes" id="UP001301797">
    <property type="component" value="Chromosome"/>
</dbReference>
<keyword evidence="2" id="KW-1185">Reference proteome</keyword>
<gene>
    <name evidence="1" type="ORF">F1737_09775</name>
</gene>
<proteinExistence type="predicted"/>
<dbReference type="KEGG" id="mefw:F1737_09775"/>
<accession>A0AA97FEA5</accession>
<sequence>MMESKKILWGLCLAAAVIAASAFAVFYFWDEKPDFGQENPENQRLVCEIIGYTNAVGARLNAGEPVPDYITEKYGTIYIPPDLKTYDLVEFDDFGLKQDNTTSLLTRIYDDLYNPDYNFTGSHVMNDNLIMDTYSGIIRYVNDSESAVALLIEVRDVDNPEFSYFILNVNFQSEFGDNFGIYIKPVQDAKSAMSSSKPLYIVYSSKDVDHDYRLPVPVE</sequence>
<name>A0AA97FEA5_9EURY</name>
<organism evidence="1 2">
    <name type="scientific">Methanochimaera problematica</name>
    <dbReference type="NCBI Taxonomy" id="2609417"/>
    <lineage>
        <taxon>Archaea</taxon>
        <taxon>Methanobacteriati</taxon>
        <taxon>Methanobacteriota</taxon>
        <taxon>Stenosarchaea group</taxon>
        <taxon>Methanomicrobia</taxon>
        <taxon>Methanomicrobiales</taxon>
        <taxon>Methanomicrobiaceae</taxon>
        <taxon>Methanochimaera</taxon>
    </lineage>
</organism>
<evidence type="ECO:0000313" key="1">
    <source>
        <dbReference type="EMBL" id="WOF16952.1"/>
    </source>
</evidence>
<dbReference type="EMBL" id="CP043875">
    <property type="protein sequence ID" value="WOF16952.1"/>
    <property type="molecule type" value="Genomic_DNA"/>
</dbReference>